<keyword evidence="6" id="KW-0540">Nuclease</keyword>
<feature type="signal peptide" evidence="12">
    <location>
        <begin position="1"/>
        <end position="20"/>
    </location>
</feature>
<feature type="region of interest" description="Disordered" evidence="11">
    <location>
        <begin position="261"/>
        <end position="306"/>
    </location>
</feature>
<comment type="similarity">
    <text evidence="3">Belongs to the RNase Z family.</text>
</comment>
<dbReference type="InterPro" id="IPR001279">
    <property type="entry name" value="Metallo-B-lactamas"/>
</dbReference>
<feature type="domain" description="tRNase Z endonuclease" evidence="14">
    <location>
        <begin position="132"/>
        <end position="184"/>
    </location>
</feature>
<feature type="compositionally biased region" description="Basic and acidic residues" evidence="11">
    <location>
        <begin position="934"/>
        <end position="947"/>
    </location>
</feature>
<evidence type="ECO:0000259" key="13">
    <source>
        <dbReference type="Pfam" id="PF12706"/>
    </source>
</evidence>
<feature type="domain" description="Metallo-beta-lactamase" evidence="13">
    <location>
        <begin position="636"/>
        <end position="844"/>
    </location>
</feature>
<feature type="compositionally biased region" description="Basic residues" evidence="11">
    <location>
        <begin position="918"/>
        <end position="933"/>
    </location>
</feature>
<evidence type="ECO:0000313" key="16">
    <source>
        <dbReference type="EMBL" id="PLW51063.1"/>
    </source>
</evidence>
<feature type="chain" id="PRO_5015083889" description="ribonuclease Z" evidence="12">
    <location>
        <begin position="21"/>
        <end position="947"/>
    </location>
</feature>
<evidence type="ECO:0000256" key="6">
    <source>
        <dbReference type="ARBA" id="ARBA00022722"/>
    </source>
</evidence>
<dbReference type="Pfam" id="PF12706">
    <property type="entry name" value="Lactamase_B_2"/>
    <property type="match status" value="1"/>
</dbReference>
<dbReference type="PANTHER" id="PTHR12553">
    <property type="entry name" value="ZINC PHOSPHODIESTERASE ELAC PROTEIN 2"/>
    <property type="match status" value="1"/>
</dbReference>
<dbReference type="EMBL" id="PGCI01000007">
    <property type="protein sequence ID" value="PLW51063.1"/>
    <property type="molecule type" value="Genomic_DNA"/>
</dbReference>
<dbReference type="GO" id="GO:0005739">
    <property type="term" value="C:mitochondrion"/>
    <property type="evidence" value="ECO:0007669"/>
    <property type="project" value="TreeGrafter"/>
</dbReference>
<dbReference type="InterPro" id="IPR036866">
    <property type="entry name" value="RibonucZ/Hydroxyglut_hydro"/>
</dbReference>
<keyword evidence="9" id="KW-0378">Hydrolase</keyword>
<dbReference type="Proteomes" id="UP000235392">
    <property type="component" value="Unassembled WGS sequence"/>
</dbReference>
<accession>A0A2N5UHN0</accession>
<evidence type="ECO:0000313" key="17">
    <source>
        <dbReference type="Proteomes" id="UP000235388"/>
    </source>
</evidence>
<evidence type="ECO:0000256" key="9">
    <source>
        <dbReference type="ARBA" id="ARBA00022801"/>
    </source>
</evidence>
<sequence length="947" mass="103675">MGCDLAGLALVVFYLGAVTGAPDLVVRPLGGWNAQGKYSELSESSRRVALGSALGFQRGWTLRIWSVCCAVADSAPSRAHGLFAGKLCHRRARAIHSSSSAAMCQHPATTAAILRPSIGAKSPIFIKPILVDSFDASAPALLLSFDQSRYLFNCPENTSRSFVQSRVTQKNLNSIFLSSCRASHSAGTYGMLMGLADGHKQSVRLIGPDGLRYMLACGRLFTRRQGMSVDVDEFQPSSSLEQVFQDHLIRVYALGTWPRDQTHNHSQVRKRSPEAATASCDGSRKRTKLDSADSEPSAGGRVVVSEAQNSLPEIINDMFRASGTSRPHGGKNSTPAYSYQKLQLPDKPLNTDPVSYLIIGPRLRGKFLPEKAKRLGVKPGPDFAKLVNGESIQVDAENLVTSDMCMEDGSAGSAFFISSIASLEHLARTTLPDPESISRASDGATLLAVYHFVHEDVVLDERYIQWISKFGSEVTHYLSTPSHSPNLFTFESSAILQLKLNLIAPNSFPIPYYSLTPALQNPSPRLQLLSRHEIFSLNSTKPTSDLNPQIDYSIFSCSDRSELVAKLAIKPGLADELNSMKGDHEGSLVRMEEARFVDQIMVTTLGTGSAAPSKYRNVSSTLLHIPNRDAQGLDFVLLDAGEGTLGQIKRKFGLAWKDTLRNLKIIFISHLHADHHCGLASLLQERSRLDDCAPLALVSQYGIYLYLSEKSVIEPLGLAMGRIQWFNSEHLLQSSDKSVPTKRKLQALISSELEIETILVDHWGKCFGICIEDKKEVWKIVFSGDTKPCQALIDAGQHADLLIHEASLGPEETELAETKGHSTIDQAIQIALQMNAKNCVLNHFSGRYPKIPPSINKANEQDMKIVISFDFMTCRIGAIGELQKCIPALEQMVEGLELDDPVEDPVPADPSPESSAQKTKKGKKSNAGRKPPKGPREPQPLKEDVET</sequence>
<dbReference type="Proteomes" id="UP000235388">
    <property type="component" value="Unassembled WGS sequence"/>
</dbReference>
<proteinExistence type="inferred from homology"/>
<evidence type="ECO:0000256" key="5">
    <source>
        <dbReference type="ARBA" id="ARBA00022694"/>
    </source>
</evidence>
<evidence type="ECO:0000256" key="1">
    <source>
        <dbReference type="ARBA" id="ARBA00000402"/>
    </source>
</evidence>
<protein>
    <recommendedName>
        <fullName evidence="4">ribonuclease Z</fullName>
        <ecNumber evidence="4">3.1.26.11</ecNumber>
    </recommendedName>
</protein>
<keyword evidence="8" id="KW-0255">Endonuclease</keyword>
<dbReference type="GO" id="GO:1990180">
    <property type="term" value="P:mitochondrial tRNA 3'-end processing"/>
    <property type="evidence" value="ECO:0007669"/>
    <property type="project" value="TreeGrafter"/>
</dbReference>
<evidence type="ECO:0000256" key="12">
    <source>
        <dbReference type="SAM" id="SignalP"/>
    </source>
</evidence>
<dbReference type="Pfam" id="PF13691">
    <property type="entry name" value="Lactamase_B_4"/>
    <property type="match status" value="1"/>
</dbReference>
<evidence type="ECO:0000256" key="8">
    <source>
        <dbReference type="ARBA" id="ARBA00022759"/>
    </source>
</evidence>
<evidence type="ECO:0000259" key="14">
    <source>
        <dbReference type="Pfam" id="PF13691"/>
    </source>
</evidence>
<evidence type="ECO:0000256" key="2">
    <source>
        <dbReference type="ARBA" id="ARBA00001947"/>
    </source>
</evidence>
<dbReference type="InterPro" id="IPR047151">
    <property type="entry name" value="RNZ2-like"/>
</dbReference>
<dbReference type="EMBL" id="PGCJ01000225">
    <property type="protein sequence ID" value="PLW37251.1"/>
    <property type="molecule type" value="Genomic_DNA"/>
</dbReference>
<dbReference type="EC" id="3.1.26.11" evidence="4"/>
<dbReference type="AlphaFoldDB" id="A0A2N5UHN0"/>
<dbReference type="GO" id="GO:0042781">
    <property type="term" value="F:3'-tRNA processing endoribonuclease activity"/>
    <property type="evidence" value="ECO:0007669"/>
    <property type="project" value="UniProtKB-EC"/>
</dbReference>
<comment type="catalytic activity">
    <reaction evidence="1">
        <text>Endonucleolytic cleavage of RNA, removing extra 3' nucleotides from tRNA precursor, generating 3' termini of tRNAs. A 3'-hydroxy group is left at the tRNA terminus and a 5'-phosphoryl group is left at the trailer molecule.</text>
        <dbReference type="EC" id="3.1.26.11"/>
    </reaction>
</comment>
<dbReference type="STRING" id="200324.A0A2N5UHN0"/>
<comment type="caution">
    <text evidence="15">The sequence shown here is derived from an EMBL/GenBank/DDBJ whole genome shotgun (WGS) entry which is preliminary data.</text>
</comment>
<keyword evidence="7" id="KW-0479">Metal-binding</keyword>
<comment type="cofactor">
    <cofactor evidence="2">
        <name>Zn(2+)</name>
        <dbReference type="ChEBI" id="CHEBI:29105"/>
    </cofactor>
</comment>
<evidence type="ECO:0000256" key="7">
    <source>
        <dbReference type="ARBA" id="ARBA00022723"/>
    </source>
</evidence>
<evidence type="ECO:0000256" key="3">
    <source>
        <dbReference type="ARBA" id="ARBA00007823"/>
    </source>
</evidence>
<keyword evidence="10" id="KW-0862">Zinc</keyword>
<name>A0A2N5UHN0_9BASI</name>
<evidence type="ECO:0000256" key="11">
    <source>
        <dbReference type="SAM" id="MobiDB-lite"/>
    </source>
</evidence>
<dbReference type="CDD" id="cd07718">
    <property type="entry name" value="RNaseZ_ELAC1_ELAC2-C-term-like_MBL-fold"/>
    <property type="match status" value="1"/>
</dbReference>
<feature type="compositionally biased region" description="Basic and acidic residues" evidence="11">
    <location>
        <begin position="282"/>
        <end position="291"/>
    </location>
</feature>
<dbReference type="SUPFAM" id="SSF56281">
    <property type="entry name" value="Metallo-hydrolase/oxidoreductase"/>
    <property type="match status" value="2"/>
</dbReference>
<keyword evidence="12" id="KW-0732">Signal</keyword>
<evidence type="ECO:0000313" key="18">
    <source>
        <dbReference type="Proteomes" id="UP000235392"/>
    </source>
</evidence>
<dbReference type="OrthoDB" id="527344at2759"/>
<reference evidence="17 18" key="1">
    <citation type="submission" date="2017-11" db="EMBL/GenBank/DDBJ databases">
        <title>De novo assembly and phasing of dikaryotic genomes from two isolates of Puccinia coronata f. sp. avenae, the causal agent of oat crown rust.</title>
        <authorList>
            <person name="Miller M.E."/>
            <person name="Zhang Y."/>
            <person name="Omidvar V."/>
            <person name="Sperschneider J."/>
            <person name="Schwessinger B."/>
            <person name="Raley C."/>
            <person name="Palmer J.M."/>
            <person name="Garnica D."/>
            <person name="Upadhyaya N."/>
            <person name="Rathjen J."/>
            <person name="Taylor J.M."/>
            <person name="Park R.F."/>
            <person name="Dodds P.N."/>
            <person name="Hirsch C.D."/>
            <person name="Kianian S.F."/>
            <person name="Figueroa M."/>
        </authorList>
    </citation>
    <scope>NUCLEOTIDE SEQUENCE [LARGE SCALE GENOMIC DNA]</scope>
    <source>
        <strain evidence="15">12NC29</strain>
        <strain evidence="16">12SD80</strain>
    </source>
</reference>
<evidence type="ECO:0000313" key="15">
    <source>
        <dbReference type="EMBL" id="PLW37251.1"/>
    </source>
</evidence>
<dbReference type="Gene3D" id="3.60.15.10">
    <property type="entry name" value="Ribonuclease Z/Hydroxyacylglutathione hydrolase-like"/>
    <property type="match status" value="2"/>
</dbReference>
<evidence type="ECO:0000256" key="10">
    <source>
        <dbReference type="ARBA" id="ARBA00022833"/>
    </source>
</evidence>
<organism evidence="15 17">
    <name type="scientific">Puccinia coronata f. sp. avenae</name>
    <dbReference type="NCBI Taxonomy" id="200324"/>
    <lineage>
        <taxon>Eukaryota</taxon>
        <taxon>Fungi</taxon>
        <taxon>Dikarya</taxon>
        <taxon>Basidiomycota</taxon>
        <taxon>Pucciniomycotina</taxon>
        <taxon>Pucciniomycetes</taxon>
        <taxon>Pucciniales</taxon>
        <taxon>Pucciniaceae</taxon>
        <taxon>Puccinia</taxon>
    </lineage>
</organism>
<dbReference type="PANTHER" id="PTHR12553:SF49">
    <property type="entry name" value="ZINC PHOSPHODIESTERASE ELAC PROTEIN 2"/>
    <property type="match status" value="1"/>
</dbReference>
<keyword evidence="5" id="KW-0819">tRNA processing</keyword>
<dbReference type="GO" id="GO:0046872">
    <property type="term" value="F:metal ion binding"/>
    <property type="evidence" value="ECO:0007669"/>
    <property type="project" value="UniProtKB-KW"/>
</dbReference>
<keyword evidence="17" id="KW-1185">Reference proteome</keyword>
<dbReference type="InterPro" id="IPR027794">
    <property type="entry name" value="tRNase_Z_dom"/>
</dbReference>
<feature type="region of interest" description="Disordered" evidence="11">
    <location>
        <begin position="899"/>
        <end position="947"/>
    </location>
</feature>
<evidence type="ECO:0000256" key="4">
    <source>
        <dbReference type="ARBA" id="ARBA00012477"/>
    </source>
</evidence>
<gene>
    <name evidence="15" type="ORF">PCANC_18610</name>
    <name evidence="16" type="ORF">PCASD_02501</name>
</gene>